<dbReference type="Pfam" id="PF05368">
    <property type="entry name" value="NmrA"/>
    <property type="match status" value="1"/>
</dbReference>
<dbReference type="InterPro" id="IPR036291">
    <property type="entry name" value="NAD(P)-bd_dom_sf"/>
</dbReference>
<dbReference type="RefSeq" id="WP_236959077.1">
    <property type="nucleotide sequence ID" value="NZ_JAETXX010000005.1"/>
</dbReference>
<name>A0ABS9J3V9_9FLAO</name>
<dbReference type="Gene3D" id="3.90.25.10">
    <property type="entry name" value="UDP-galactose 4-epimerase, domain 1"/>
    <property type="match status" value="1"/>
</dbReference>
<feature type="domain" description="NmrA-like" evidence="1">
    <location>
        <begin position="2"/>
        <end position="229"/>
    </location>
</feature>
<dbReference type="PANTHER" id="PTHR43162:SF1">
    <property type="entry name" value="PRESTALK A DIFFERENTIATION PROTEIN A"/>
    <property type="match status" value="1"/>
</dbReference>
<protein>
    <submittedName>
        <fullName evidence="2">NmrA family NAD(P)-binding protein</fullName>
    </submittedName>
</protein>
<evidence type="ECO:0000313" key="2">
    <source>
        <dbReference type="EMBL" id="MCF8715111.1"/>
    </source>
</evidence>
<comment type="caution">
    <text evidence="2">The sequence shown here is derived from an EMBL/GenBank/DDBJ whole genome shotgun (WGS) entry which is preliminary data.</text>
</comment>
<dbReference type="Gene3D" id="3.40.50.720">
    <property type="entry name" value="NAD(P)-binding Rossmann-like Domain"/>
    <property type="match status" value="1"/>
</dbReference>
<gene>
    <name evidence="2" type="ORF">JM658_09770</name>
</gene>
<evidence type="ECO:0000259" key="1">
    <source>
        <dbReference type="Pfam" id="PF05368"/>
    </source>
</evidence>
<dbReference type="InterPro" id="IPR008030">
    <property type="entry name" value="NmrA-like"/>
</dbReference>
<evidence type="ECO:0000313" key="3">
    <source>
        <dbReference type="Proteomes" id="UP000829517"/>
    </source>
</evidence>
<proteinExistence type="predicted"/>
<reference evidence="2 3" key="1">
    <citation type="submission" date="2021-01" db="EMBL/GenBank/DDBJ databases">
        <title>Genome sequencing of Joostella atrarenae M1-2 (= KCTC 23194).</title>
        <authorList>
            <person name="Zakaria M.R."/>
            <person name="Lam M.Q."/>
            <person name="Chong C.S."/>
        </authorList>
    </citation>
    <scope>NUCLEOTIDE SEQUENCE [LARGE SCALE GENOMIC DNA]</scope>
    <source>
        <strain evidence="2 3">M1-2</strain>
    </source>
</reference>
<sequence>MKNILITGATGNIGKEVIYYLNTLENNSRIIAAVRDISKAKTTFATSQDISYRTFDFKDKSTFTKALHAVDILFLLRPPEISEVNKYFKPLLEAAKKANITKIVFLSVQGVERSKAIPHHKIEILIKNLDFEFIFIRPSYFMQNLTTTLLSEIKSKQKITLPSGKAKFNWIDVKNIGEAAAVLINDFSVYKNQALEITGSENLNFYEVTKLIDEEAGIPILYNSVNPIKFYFVKRKEGIPSEFIIVMLLLHFLPRFQKEPKISNWHKKLTSKTPTKLATFIKREKESFLPLSVTN</sequence>
<dbReference type="InterPro" id="IPR051604">
    <property type="entry name" value="Ergot_Alk_Oxidoreductase"/>
</dbReference>
<accession>A0ABS9J3V9</accession>
<keyword evidence="3" id="KW-1185">Reference proteome</keyword>
<dbReference type="Proteomes" id="UP000829517">
    <property type="component" value="Unassembled WGS sequence"/>
</dbReference>
<dbReference type="EMBL" id="JAETXX010000005">
    <property type="protein sequence ID" value="MCF8715111.1"/>
    <property type="molecule type" value="Genomic_DNA"/>
</dbReference>
<dbReference type="SUPFAM" id="SSF51735">
    <property type="entry name" value="NAD(P)-binding Rossmann-fold domains"/>
    <property type="match status" value="1"/>
</dbReference>
<dbReference type="PANTHER" id="PTHR43162">
    <property type="match status" value="1"/>
</dbReference>
<organism evidence="2 3">
    <name type="scientific">Joostella atrarenae</name>
    <dbReference type="NCBI Taxonomy" id="679257"/>
    <lineage>
        <taxon>Bacteria</taxon>
        <taxon>Pseudomonadati</taxon>
        <taxon>Bacteroidota</taxon>
        <taxon>Flavobacteriia</taxon>
        <taxon>Flavobacteriales</taxon>
        <taxon>Flavobacteriaceae</taxon>
        <taxon>Joostella</taxon>
    </lineage>
</organism>